<proteinExistence type="predicted"/>
<name>A0A1G5QPE5_9RHOB</name>
<keyword evidence="2" id="KW-1185">Reference proteome</keyword>
<dbReference type="OrthoDB" id="7659281at2"/>
<sequence length="116" mass="12705">MALARTTALIATLAVTLVAACDKLNEGKRTRYDGVPFAVKTKALDKKRNRALFEVTVRDANRSLKGARLAAIHEGTRYCIENYGNSDINWQDDPQEEEAALRLSGSSALFQGTCDS</sequence>
<dbReference type="AlphaFoldDB" id="A0A1G5QPE5"/>
<organism evidence="1 2">
    <name type="scientific">Epibacterium ulvae</name>
    <dbReference type="NCBI Taxonomy" id="1156985"/>
    <lineage>
        <taxon>Bacteria</taxon>
        <taxon>Pseudomonadati</taxon>
        <taxon>Pseudomonadota</taxon>
        <taxon>Alphaproteobacteria</taxon>
        <taxon>Rhodobacterales</taxon>
        <taxon>Roseobacteraceae</taxon>
        <taxon>Epibacterium</taxon>
    </lineage>
</organism>
<reference evidence="1 2" key="1">
    <citation type="submission" date="2016-10" db="EMBL/GenBank/DDBJ databases">
        <authorList>
            <person name="de Groot N.N."/>
        </authorList>
    </citation>
    <scope>NUCLEOTIDE SEQUENCE [LARGE SCALE GENOMIC DNA]</scope>
    <source>
        <strain evidence="1 2">U95</strain>
    </source>
</reference>
<dbReference type="STRING" id="1156985.SAMN04488118_10592"/>
<evidence type="ECO:0000313" key="2">
    <source>
        <dbReference type="Proteomes" id="UP000198767"/>
    </source>
</evidence>
<dbReference type="PROSITE" id="PS51257">
    <property type="entry name" value="PROKAR_LIPOPROTEIN"/>
    <property type="match status" value="1"/>
</dbReference>
<protein>
    <submittedName>
        <fullName evidence="1">Uncharacterized protein</fullName>
    </submittedName>
</protein>
<dbReference type="EMBL" id="FMWG01000005">
    <property type="protein sequence ID" value="SCZ63607.1"/>
    <property type="molecule type" value="Genomic_DNA"/>
</dbReference>
<dbReference type="Proteomes" id="UP000198767">
    <property type="component" value="Unassembled WGS sequence"/>
</dbReference>
<dbReference type="RefSeq" id="WP_090218387.1">
    <property type="nucleotide sequence ID" value="NZ_CANMPF010000006.1"/>
</dbReference>
<evidence type="ECO:0000313" key="1">
    <source>
        <dbReference type="EMBL" id="SCZ63607.1"/>
    </source>
</evidence>
<gene>
    <name evidence="1" type="ORF">SAMN04488118_10592</name>
</gene>
<accession>A0A1G5QPE5</accession>